<proteinExistence type="predicted"/>
<gene>
    <name evidence="3" type="ORF">SMAX5B_001095</name>
</gene>
<feature type="compositionally biased region" description="Basic and acidic residues" evidence="1">
    <location>
        <begin position="19"/>
        <end position="31"/>
    </location>
</feature>
<keyword evidence="4" id="KW-1185">Reference proteome</keyword>
<feature type="domain" description="THAP9-like helix-turn-helix" evidence="2">
    <location>
        <begin position="51"/>
        <end position="71"/>
    </location>
</feature>
<sequence>GRTCLKDTSVPTISSWSQGKEENPQGKRDVNMMEDTPEQTFGLQDVIHDDNNAYDYVREKFHLALPHPQTI</sequence>
<reference evidence="3 4" key="1">
    <citation type="submission" date="2017-12" db="EMBL/GenBank/DDBJ databases">
        <title>Integrating genomic resources of turbot (Scophthalmus maximus) in depth evaluation of genetic and physical mapping variation across individuals.</title>
        <authorList>
            <person name="Martinez P."/>
        </authorList>
    </citation>
    <scope>NUCLEOTIDE SEQUENCE [LARGE SCALE GENOMIC DNA]</scope>
</reference>
<feature type="compositionally biased region" description="Polar residues" evidence="1">
    <location>
        <begin position="9"/>
        <end position="18"/>
    </location>
</feature>
<dbReference type="InterPro" id="IPR021896">
    <property type="entry name" value="THAP9-like_HTH"/>
</dbReference>
<feature type="non-terminal residue" evidence="3">
    <location>
        <position position="1"/>
    </location>
</feature>
<dbReference type="EMBL" id="CP026262">
    <property type="protein sequence ID" value="AWP19966.1"/>
    <property type="molecule type" value="Genomic_DNA"/>
</dbReference>
<dbReference type="Proteomes" id="UP000246464">
    <property type="component" value="Chromosome 20"/>
</dbReference>
<evidence type="ECO:0000259" key="2">
    <source>
        <dbReference type="Pfam" id="PF12017"/>
    </source>
</evidence>
<name>A0A2U9CWD3_SCOMX</name>
<dbReference type="Pfam" id="PF12017">
    <property type="entry name" value="Tnp_P_element"/>
    <property type="match status" value="1"/>
</dbReference>
<dbReference type="AlphaFoldDB" id="A0A2U9CWD3"/>
<evidence type="ECO:0000256" key="1">
    <source>
        <dbReference type="SAM" id="MobiDB-lite"/>
    </source>
</evidence>
<organism evidence="3 4">
    <name type="scientific">Scophthalmus maximus</name>
    <name type="common">Turbot</name>
    <name type="synonym">Psetta maxima</name>
    <dbReference type="NCBI Taxonomy" id="52904"/>
    <lineage>
        <taxon>Eukaryota</taxon>
        <taxon>Metazoa</taxon>
        <taxon>Chordata</taxon>
        <taxon>Craniata</taxon>
        <taxon>Vertebrata</taxon>
        <taxon>Euteleostomi</taxon>
        <taxon>Actinopterygii</taxon>
        <taxon>Neopterygii</taxon>
        <taxon>Teleostei</taxon>
        <taxon>Neoteleostei</taxon>
        <taxon>Acanthomorphata</taxon>
        <taxon>Carangaria</taxon>
        <taxon>Pleuronectiformes</taxon>
        <taxon>Pleuronectoidei</taxon>
        <taxon>Scophthalmidae</taxon>
        <taxon>Scophthalmus</taxon>
    </lineage>
</organism>
<evidence type="ECO:0000313" key="3">
    <source>
        <dbReference type="EMBL" id="AWP19966.1"/>
    </source>
</evidence>
<protein>
    <recommendedName>
        <fullName evidence="2">THAP9-like helix-turn-helix domain-containing protein</fullName>
    </recommendedName>
</protein>
<feature type="region of interest" description="Disordered" evidence="1">
    <location>
        <begin position="1"/>
        <end position="32"/>
    </location>
</feature>
<evidence type="ECO:0000313" key="4">
    <source>
        <dbReference type="Proteomes" id="UP000246464"/>
    </source>
</evidence>
<accession>A0A2U9CWD3</accession>